<dbReference type="PANTHER" id="PTHR43441:SF10">
    <property type="entry name" value="ACETYLTRANSFERASE"/>
    <property type="match status" value="1"/>
</dbReference>
<dbReference type="GO" id="GO:0008999">
    <property type="term" value="F:protein-N-terminal-alanine acetyltransferase activity"/>
    <property type="evidence" value="ECO:0007669"/>
    <property type="project" value="TreeGrafter"/>
</dbReference>
<sequence>MPRLLTPHLAPGSLAERDQPDITADDITLRPWRLADAADVTGAFTDSAIRVWHARSMDEGEAEAWIASWRKRWNDEADAGWAITGAGGLLGQISLRHIALEEGIASISYWVLPAARGRRVAPRALTALTGWAFGTLGLHRLQLEHSTANDASCRVAVKAGFPAEGTRRGGALHADGHHDMHLHARLATDPSPDA</sequence>
<evidence type="ECO:0000259" key="1">
    <source>
        <dbReference type="PROSITE" id="PS51186"/>
    </source>
</evidence>
<dbReference type="Pfam" id="PF13302">
    <property type="entry name" value="Acetyltransf_3"/>
    <property type="match status" value="1"/>
</dbReference>
<dbReference type="AlphaFoldDB" id="A0A841FYH7"/>
<keyword evidence="2" id="KW-0808">Transferase</keyword>
<dbReference type="SUPFAM" id="SSF55729">
    <property type="entry name" value="Acyl-CoA N-acyltransferases (Nat)"/>
    <property type="match status" value="1"/>
</dbReference>
<accession>A0A841FYH7</accession>
<evidence type="ECO:0000313" key="3">
    <source>
        <dbReference type="Proteomes" id="UP000548476"/>
    </source>
</evidence>
<dbReference type="GO" id="GO:0005737">
    <property type="term" value="C:cytoplasm"/>
    <property type="evidence" value="ECO:0007669"/>
    <property type="project" value="TreeGrafter"/>
</dbReference>
<evidence type="ECO:0000313" key="2">
    <source>
        <dbReference type="EMBL" id="MBB6037020.1"/>
    </source>
</evidence>
<feature type="domain" description="N-acetyltransferase" evidence="1">
    <location>
        <begin position="27"/>
        <end position="185"/>
    </location>
</feature>
<comment type="caution">
    <text evidence="2">The sequence shown here is derived from an EMBL/GenBank/DDBJ whole genome shotgun (WGS) entry which is preliminary data.</text>
</comment>
<keyword evidence="3" id="KW-1185">Reference proteome</keyword>
<protein>
    <submittedName>
        <fullName evidence="2">RimJ/RimL family protein N-acetyltransferase</fullName>
    </submittedName>
</protein>
<gene>
    <name evidence="2" type="ORF">HNR73_004893</name>
</gene>
<proteinExistence type="predicted"/>
<dbReference type="EMBL" id="JACHGT010000011">
    <property type="protein sequence ID" value="MBB6037020.1"/>
    <property type="molecule type" value="Genomic_DNA"/>
</dbReference>
<dbReference type="InterPro" id="IPR051908">
    <property type="entry name" value="Ribosomal_N-acetyltransferase"/>
</dbReference>
<dbReference type="PROSITE" id="PS51186">
    <property type="entry name" value="GNAT"/>
    <property type="match status" value="1"/>
</dbReference>
<dbReference type="GO" id="GO:1990189">
    <property type="term" value="F:protein N-terminal-serine acetyltransferase activity"/>
    <property type="evidence" value="ECO:0007669"/>
    <property type="project" value="TreeGrafter"/>
</dbReference>
<organism evidence="2 3">
    <name type="scientific">Phytomonospora endophytica</name>
    <dbReference type="NCBI Taxonomy" id="714109"/>
    <lineage>
        <taxon>Bacteria</taxon>
        <taxon>Bacillati</taxon>
        <taxon>Actinomycetota</taxon>
        <taxon>Actinomycetes</taxon>
        <taxon>Micromonosporales</taxon>
        <taxon>Micromonosporaceae</taxon>
        <taxon>Phytomonospora</taxon>
    </lineage>
</organism>
<dbReference type="RefSeq" id="WP_184789858.1">
    <property type="nucleotide sequence ID" value="NZ_BONT01000072.1"/>
</dbReference>
<reference evidence="2 3" key="1">
    <citation type="submission" date="2020-08" db="EMBL/GenBank/DDBJ databases">
        <title>Genomic Encyclopedia of Type Strains, Phase IV (KMG-IV): sequencing the most valuable type-strain genomes for metagenomic binning, comparative biology and taxonomic classification.</title>
        <authorList>
            <person name="Goeker M."/>
        </authorList>
    </citation>
    <scope>NUCLEOTIDE SEQUENCE [LARGE SCALE GENOMIC DNA]</scope>
    <source>
        <strain evidence="2 3">YIM 65646</strain>
    </source>
</reference>
<dbReference type="InterPro" id="IPR016181">
    <property type="entry name" value="Acyl_CoA_acyltransferase"/>
</dbReference>
<dbReference type="InterPro" id="IPR000182">
    <property type="entry name" value="GNAT_dom"/>
</dbReference>
<dbReference type="PANTHER" id="PTHR43441">
    <property type="entry name" value="RIBOSOMAL-PROTEIN-SERINE ACETYLTRANSFERASE"/>
    <property type="match status" value="1"/>
</dbReference>
<dbReference type="Proteomes" id="UP000548476">
    <property type="component" value="Unassembled WGS sequence"/>
</dbReference>
<dbReference type="Gene3D" id="3.40.630.30">
    <property type="match status" value="1"/>
</dbReference>
<name>A0A841FYH7_9ACTN</name>